<dbReference type="GO" id="GO:0070569">
    <property type="term" value="F:uridylyltransferase activity"/>
    <property type="evidence" value="ECO:0007669"/>
    <property type="project" value="InterPro"/>
</dbReference>
<dbReference type="InterPro" id="IPR029044">
    <property type="entry name" value="Nucleotide-diphossugar_trans"/>
</dbReference>
<dbReference type="STRING" id="889378.Spiaf_1277"/>
<dbReference type="Pfam" id="PF01704">
    <property type="entry name" value="UDPGP"/>
    <property type="match status" value="1"/>
</dbReference>
<name>H9UIK9_SPIAZ</name>
<evidence type="ECO:0000313" key="3">
    <source>
        <dbReference type="EMBL" id="AFG37352.1"/>
    </source>
</evidence>
<dbReference type="Gene3D" id="3.90.550.10">
    <property type="entry name" value="Spore Coat Polysaccharide Biosynthesis Protein SpsA, Chain A"/>
    <property type="match status" value="1"/>
</dbReference>
<gene>
    <name evidence="3" type="ordered locus">Spiaf_1277</name>
</gene>
<dbReference type="RefSeq" id="WP_014455340.1">
    <property type="nucleotide sequence ID" value="NC_017098.1"/>
</dbReference>
<keyword evidence="2" id="KW-0548">Nucleotidyltransferase</keyword>
<keyword evidence="1" id="KW-0808">Transferase</keyword>
<evidence type="ECO:0000313" key="4">
    <source>
        <dbReference type="Proteomes" id="UP000007383"/>
    </source>
</evidence>
<dbReference type="PATRIC" id="fig|889378.3.peg.1281"/>
<dbReference type="OrthoDB" id="369470at2"/>
<dbReference type="InterPro" id="IPR002618">
    <property type="entry name" value="UDPGP_fam"/>
</dbReference>
<accession>H9UIK9</accession>
<organism evidence="3 4">
    <name type="scientific">Spirochaeta africana (strain ATCC 700263 / DSM 8902 / Z-7692)</name>
    <dbReference type="NCBI Taxonomy" id="889378"/>
    <lineage>
        <taxon>Bacteria</taxon>
        <taxon>Pseudomonadati</taxon>
        <taxon>Spirochaetota</taxon>
        <taxon>Spirochaetia</taxon>
        <taxon>Spirochaetales</taxon>
        <taxon>Spirochaetaceae</taxon>
        <taxon>Spirochaeta</taxon>
    </lineage>
</organism>
<proteinExistence type="predicted"/>
<dbReference type="Proteomes" id="UP000007383">
    <property type="component" value="Chromosome"/>
</dbReference>
<evidence type="ECO:0000256" key="1">
    <source>
        <dbReference type="ARBA" id="ARBA00022679"/>
    </source>
</evidence>
<dbReference type="KEGG" id="sfc:Spiaf_1277"/>
<dbReference type="HOGENOM" id="CLU_525719_0_0_12"/>
<keyword evidence="4" id="KW-1185">Reference proteome</keyword>
<dbReference type="AlphaFoldDB" id="H9UIK9"/>
<sequence>MSEVSEELRQELESRGVDVAMTLSLLQRLNNGDFDHLEPVRMDSLPDIDGQDVIDATGDLTLTVSRQRLTQLLEDWQLPVSVAELEQISRISAAPRSAEIQLNTAALRALGIALSPLVAYGVLNGGSATSYCDTKKNRGLDSGVFAAVKAEFETAAQLATDRPKGLAPAFIHPDGTPGPSFLELKMRSLLLTAYEYQLRFSDIPDAASAKQAAAPMFQMSSVFTHDDLLQAYDGFRESPLLQDLIAATGIDITRVEDAVQPLLAAFTHSSEGTPRRIFDQAYGTPNTPVALPGGHGQNFQVLADIYRTLFANGKRFAYIGNVDNLGFTVEPASLAYFALSDRPAAFEFAFKTPVDVKGGVLVREADGRLTCGDIGPAVSEQDLQEAESRGTPILFNAATGLLRLDYLVEHLDEIISKLPVRLSDQDKDAGRYSQAEQVTWEVIGMLDRPLILGISKYRRFLAAKLLLETLITSGRAPQSGFSPENKQLQAEALRLHSGLDQLLQEIYGMACEDNRYRPLSPDELRRKWGLAEPR</sequence>
<dbReference type="SUPFAM" id="SSF53448">
    <property type="entry name" value="Nucleotide-diphospho-sugar transferases"/>
    <property type="match status" value="1"/>
</dbReference>
<evidence type="ECO:0000256" key="2">
    <source>
        <dbReference type="ARBA" id="ARBA00022695"/>
    </source>
</evidence>
<reference evidence="4" key="1">
    <citation type="journal article" date="2013" name="Stand. Genomic Sci.">
        <title>Complete genome sequence of the halophilic bacterium Spirochaeta africana type strain (Z-7692(T)) from the alkaline Lake Magadi in the East African Rift.</title>
        <authorList>
            <person name="Liolos K."/>
            <person name="Abt B."/>
            <person name="Scheuner C."/>
            <person name="Teshima H."/>
            <person name="Held B."/>
            <person name="Lapidus A."/>
            <person name="Nolan M."/>
            <person name="Lucas S."/>
            <person name="Deshpande S."/>
            <person name="Cheng J.F."/>
            <person name="Tapia R."/>
            <person name="Goodwin L.A."/>
            <person name="Pitluck S."/>
            <person name="Pagani I."/>
            <person name="Ivanova N."/>
            <person name="Mavromatis K."/>
            <person name="Mikhailova N."/>
            <person name="Huntemann M."/>
            <person name="Pati A."/>
            <person name="Chen A."/>
            <person name="Palaniappan K."/>
            <person name="Land M."/>
            <person name="Rohde M."/>
            <person name="Tindall B.J."/>
            <person name="Detter J.C."/>
            <person name="Goker M."/>
            <person name="Bristow J."/>
            <person name="Eisen J.A."/>
            <person name="Markowitz V."/>
            <person name="Hugenholtz P."/>
            <person name="Woyke T."/>
            <person name="Klenk H.P."/>
            <person name="Kyrpides N.C."/>
        </authorList>
    </citation>
    <scope>NUCLEOTIDE SEQUENCE</scope>
    <source>
        <strain evidence="4">ATCC 700263 / DSM 8902 / Z-7692</strain>
    </source>
</reference>
<dbReference type="eggNOG" id="COG4284">
    <property type="taxonomic scope" value="Bacteria"/>
</dbReference>
<dbReference type="EMBL" id="CP003282">
    <property type="protein sequence ID" value="AFG37352.1"/>
    <property type="molecule type" value="Genomic_DNA"/>
</dbReference>
<protein>
    <submittedName>
        <fullName evidence="3">UDP-glucose pyrophosphorylase</fullName>
    </submittedName>
</protein>